<accession>A0A0D0B287</accession>
<evidence type="ECO:0000313" key="2">
    <source>
        <dbReference type="Proteomes" id="UP000054485"/>
    </source>
</evidence>
<organism evidence="1 2">
    <name type="scientific">Suillus luteus UH-Slu-Lm8-n1</name>
    <dbReference type="NCBI Taxonomy" id="930992"/>
    <lineage>
        <taxon>Eukaryota</taxon>
        <taxon>Fungi</taxon>
        <taxon>Dikarya</taxon>
        <taxon>Basidiomycota</taxon>
        <taxon>Agaricomycotina</taxon>
        <taxon>Agaricomycetes</taxon>
        <taxon>Agaricomycetidae</taxon>
        <taxon>Boletales</taxon>
        <taxon>Suillineae</taxon>
        <taxon>Suillaceae</taxon>
        <taxon>Suillus</taxon>
    </lineage>
</organism>
<dbReference type="Proteomes" id="UP000054485">
    <property type="component" value="Unassembled WGS sequence"/>
</dbReference>
<name>A0A0D0B287_9AGAM</name>
<dbReference type="EMBL" id="KN835297">
    <property type="protein sequence ID" value="KIK40597.1"/>
    <property type="molecule type" value="Genomic_DNA"/>
</dbReference>
<reference evidence="2" key="2">
    <citation type="submission" date="2015-01" db="EMBL/GenBank/DDBJ databases">
        <title>Evolutionary Origins and Diversification of the Mycorrhizal Mutualists.</title>
        <authorList>
            <consortium name="DOE Joint Genome Institute"/>
            <consortium name="Mycorrhizal Genomics Consortium"/>
            <person name="Kohler A."/>
            <person name="Kuo A."/>
            <person name="Nagy L.G."/>
            <person name="Floudas D."/>
            <person name="Copeland A."/>
            <person name="Barry K.W."/>
            <person name="Cichocki N."/>
            <person name="Veneault-Fourrey C."/>
            <person name="LaButti K."/>
            <person name="Lindquist E.A."/>
            <person name="Lipzen A."/>
            <person name="Lundell T."/>
            <person name="Morin E."/>
            <person name="Murat C."/>
            <person name="Riley R."/>
            <person name="Ohm R."/>
            <person name="Sun H."/>
            <person name="Tunlid A."/>
            <person name="Henrissat B."/>
            <person name="Grigoriev I.V."/>
            <person name="Hibbett D.S."/>
            <person name="Martin F."/>
        </authorList>
    </citation>
    <scope>NUCLEOTIDE SEQUENCE [LARGE SCALE GENOMIC DNA]</scope>
    <source>
        <strain evidence="2">UH-Slu-Lm8-n1</strain>
    </source>
</reference>
<dbReference type="HOGENOM" id="CLU_2211708_0_0_1"/>
<reference evidence="1 2" key="1">
    <citation type="submission" date="2014-04" db="EMBL/GenBank/DDBJ databases">
        <authorList>
            <consortium name="DOE Joint Genome Institute"/>
            <person name="Kuo A."/>
            <person name="Ruytinx J."/>
            <person name="Rineau F."/>
            <person name="Colpaert J."/>
            <person name="Kohler A."/>
            <person name="Nagy L.G."/>
            <person name="Floudas D."/>
            <person name="Copeland A."/>
            <person name="Barry K.W."/>
            <person name="Cichocki N."/>
            <person name="Veneault-Fourrey C."/>
            <person name="LaButti K."/>
            <person name="Lindquist E.A."/>
            <person name="Lipzen A."/>
            <person name="Lundell T."/>
            <person name="Morin E."/>
            <person name="Murat C."/>
            <person name="Sun H."/>
            <person name="Tunlid A."/>
            <person name="Henrissat B."/>
            <person name="Grigoriev I.V."/>
            <person name="Hibbett D.S."/>
            <person name="Martin F."/>
            <person name="Nordberg H.P."/>
            <person name="Cantor M.N."/>
            <person name="Hua S.X."/>
        </authorList>
    </citation>
    <scope>NUCLEOTIDE SEQUENCE [LARGE SCALE GENOMIC DNA]</scope>
    <source>
        <strain evidence="1 2">UH-Slu-Lm8-n1</strain>
    </source>
</reference>
<gene>
    <name evidence="1" type="ORF">CY34DRAFT_259840</name>
</gene>
<dbReference type="AlphaFoldDB" id="A0A0D0B287"/>
<protein>
    <submittedName>
        <fullName evidence="1">Uncharacterized protein</fullName>
    </submittedName>
</protein>
<evidence type="ECO:0000313" key="1">
    <source>
        <dbReference type="EMBL" id="KIK40597.1"/>
    </source>
</evidence>
<sequence length="107" mass="12204">MPFKMVWTSHKQPTHTQFVIATTGSSTSNFPPMPHSKTSSRWTTGWVGRLGVSRLFYTVPSSSHDHCMALDQFKNDTHKICTHTKGFSHTLDQHSTHTIVYRCRDQA</sequence>
<keyword evidence="2" id="KW-1185">Reference proteome</keyword>
<proteinExistence type="predicted"/>
<dbReference type="InParanoid" id="A0A0D0B287"/>